<organism evidence="1 2">
    <name type="scientific">Cerrena zonata</name>
    <dbReference type="NCBI Taxonomy" id="2478898"/>
    <lineage>
        <taxon>Eukaryota</taxon>
        <taxon>Fungi</taxon>
        <taxon>Dikarya</taxon>
        <taxon>Basidiomycota</taxon>
        <taxon>Agaricomycotina</taxon>
        <taxon>Agaricomycetes</taxon>
        <taxon>Polyporales</taxon>
        <taxon>Cerrenaceae</taxon>
        <taxon>Cerrena</taxon>
    </lineage>
</organism>
<evidence type="ECO:0000313" key="1">
    <source>
        <dbReference type="EMBL" id="KAK7688835.1"/>
    </source>
</evidence>
<accession>A0AAW0GCF5</accession>
<proteinExistence type="predicted"/>
<keyword evidence="2" id="KW-1185">Reference proteome</keyword>
<comment type="caution">
    <text evidence="1">The sequence shown here is derived from an EMBL/GenBank/DDBJ whole genome shotgun (WGS) entry which is preliminary data.</text>
</comment>
<name>A0AAW0GCF5_9APHY</name>
<dbReference type="Proteomes" id="UP001385951">
    <property type="component" value="Unassembled WGS sequence"/>
</dbReference>
<sequence>MSDVTSYGPVISYEVKVVIEEPTVTYAVQVAHSSWPLLIESLRTIFSSVLPPGLVPPHPFSPDSWAPDRY</sequence>
<dbReference type="EMBL" id="JASBNA010000009">
    <property type="protein sequence ID" value="KAK7688835.1"/>
    <property type="molecule type" value="Genomic_DNA"/>
</dbReference>
<evidence type="ECO:0000313" key="2">
    <source>
        <dbReference type="Proteomes" id="UP001385951"/>
    </source>
</evidence>
<dbReference type="AlphaFoldDB" id="A0AAW0GCF5"/>
<protein>
    <submittedName>
        <fullName evidence="1">Uncharacterized protein</fullName>
    </submittedName>
</protein>
<gene>
    <name evidence="1" type="ORF">QCA50_007524</name>
</gene>
<reference evidence="1 2" key="1">
    <citation type="submission" date="2022-09" db="EMBL/GenBank/DDBJ databases">
        <authorList>
            <person name="Palmer J.M."/>
        </authorList>
    </citation>
    <scope>NUCLEOTIDE SEQUENCE [LARGE SCALE GENOMIC DNA]</scope>
    <source>
        <strain evidence="1 2">DSM 7382</strain>
    </source>
</reference>